<evidence type="ECO:0000259" key="5">
    <source>
        <dbReference type="Pfam" id="PF02737"/>
    </source>
</evidence>
<dbReference type="InterPro" id="IPR022694">
    <property type="entry name" value="3-OHacyl-CoA_DH"/>
</dbReference>
<dbReference type="RefSeq" id="WP_340197142.1">
    <property type="nucleotide sequence ID" value="NZ_JBBKAP010000056.1"/>
</dbReference>
<evidence type="ECO:0000259" key="4">
    <source>
        <dbReference type="Pfam" id="PF00725"/>
    </source>
</evidence>
<organism evidence="6 7">
    <name type="scientific">Curtobacterium citreum</name>
    <dbReference type="NCBI Taxonomy" id="2036"/>
    <lineage>
        <taxon>Bacteria</taxon>
        <taxon>Bacillati</taxon>
        <taxon>Actinomycetota</taxon>
        <taxon>Actinomycetes</taxon>
        <taxon>Micrococcales</taxon>
        <taxon>Microbacteriaceae</taxon>
        <taxon>Curtobacterium</taxon>
    </lineage>
</organism>
<accession>A0ABU8YEB2</accession>
<name>A0ABU8YEB2_9MICO</name>
<dbReference type="PANTHER" id="PTHR48075:SF3">
    <property type="entry name" value="3-HYDROXYACYL-COA DEHYDROGENASE"/>
    <property type="match status" value="1"/>
</dbReference>
<sequence length="288" mass="31317">MGFPLPTDIRNRPVTVIGGGTLGRRIALMFASAGGESRVYDLAEPVRTAAVEYVERELPALAAARDGGAVGTVRAFDDLDEAVAGAWLVVEAIPERIDLKTTVFGQLDRAVGADTILASNSSSYASRLMIDEVEHPERVLNMHFYMPPAQNAVDLMSDGETDPAVVDLLLEVLPTYGVRPFVARRESTGFIFNRIWAAVKRESLAVVADGVSTPEDVDAMFAVNTGSPAGPFRMMDQVGLDVVLDIEEHYAAEDPHLPEGPRQLLRQYVEAGDLGVKTGRGFYRYDQH</sequence>
<evidence type="ECO:0000256" key="3">
    <source>
        <dbReference type="ARBA" id="ARBA00023002"/>
    </source>
</evidence>
<evidence type="ECO:0000256" key="1">
    <source>
        <dbReference type="ARBA" id="ARBA00005086"/>
    </source>
</evidence>
<dbReference type="Proteomes" id="UP001370299">
    <property type="component" value="Unassembled WGS sequence"/>
</dbReference>
<protein>
    <submittedName>
        <fullName evidence="6">3-hydroxyacyl-CoA dehydrogenase NAD-binding domain-containing protein</fullName>
    </submittedName>
</protein>
<comment type="pathway">
    <text evidence="1">Lipid metabolism; butanoate metabolism.</text>
</comment>
<dbReference type="InterPro" id="IPR008927">
    <property type="entry name" value="6-PGluconate_DH-like_C_sf"/>
</dbReference>
<dbReference type="Gene3D" id="3.40.50.720">
    <property type="entry name" value="NAD(P)-binding Rossmann-like Domain"/>
    <property type="match status" value="1"/>
</dbReference>
<dbReference type="InterPro" id="IPR006108">
    <property type="entry name" value="3HC_DH_C"/>
</dbReference>
<feature type="domain" description="3-hydroxyacyl-CoA dehydrogenase C-terminal" evidence="4">
    <location>
        <begin position="189"/>
        <end position="285"/>
    </location>
</feature>
<proteinExistence type="inferred from homology"/>
<dbReference type="Gene3D" id="1.10.1040.10">
    <property type="entry name" value="N-(1-d-carboxylethyl)-l-norvaline Dehydrogenase, domain 2"/>
    <property type="match status" value="1"/>
</dbReference>
<evidence type="ECO:0000256" key="2">
    <source>
        <dbReference type="ARBA" id="ARBA00009463"/>
    </source>
</evidence>
<dbReference type="InterPro" id="IPR006176">
    <property type="entry name" value="3-OHacyl-CoA_DH_NAD-bd"/>
</dbReference>
<dbReference type="PIRSF" id="PIRSF000105">
    <property type="entry name" value="HCDH"/>
    <property type="match status" value="1"/>
</dbReference>
<comment type="similarity">
    <text evidence="2">Belongs to the 3-hydroxyacyl-CoA dehydrogenase family.</text>
</comment>
<feature type="domain" description="3-hydroxyacyl-CoA dehydrogenase NAD binding" evidence="5">
    <location>
        <begin position="14"/>
        <end position="183"/>
    </location>
</feature>
<keyword evidence="7" id="KW-1185">Reference proteome</keyword>
<comment type="caution">
    <text evidence="6">The sequence shown here is derived from an EMBL/GenBank/DDBJ whole genome shotgun (WGS) entry which is preliminary data.</text>
</comment>
<dbReference type="InterPro" id="IPR013328">
    <property type="entry name" value="6PGD_dom2"/>
</dbReference>
<dbReference type="SUPFAM" id="SSF48179">
    <property type="entry name" value="6-phosphogluconate dehydrogenase C-terminal domain-like"/>
    <property type="match status" value="1"/>
</dbReference>
<dbReference type="Pfam" id="PF02737">
    <property type="entry name" value="3HCDH_N"/>
    <property type="match status" value="1"/>
</dbReference>
<gene>
    <name evidence="6" type="ORF">WMN62_15425</name>
</gene>
<dbReference type="InterPro" id="IPR036291">
    <property type="entry name" value="NAD(P)-bd_dom_sf"/>
</dbReference>
<dbReference type="PANTHER" id="PTHR48075">
    <property type="entry name" value="3-HYDROXYACYL-COA DEHYDROGENASE FAMILY PROTEIN"/>
    <property type="match status" value="1"/>
</dbReference>
<evidence type="ECO:0000313" key="7">
    <source>
        <dbReference type="Proteomes" id="UP001370299"/>
    </source>
</evidence>
<evidence type="ECO:0000313" key="6">
    <source>
        <dbReference type="EMBL" id="MEK0172861.1"/>
    </source>
</evidence>
<dbReference type="EMBL" id="JBBLYY010000076">
    <property type="protein sequence ID" value="MEK0172861.1"/>
    <property type="molecule type" value="Genomic_DNA"/>
</dbReference>
<reference evidence="6 7" key="1">
    <citation type="submission" date="2024-03" db="EMBL/GenBank/DDBJ databases">
        <title>Whole genomes of four grape xylem sap localized bacterial endophytes.</title>
        <authorList>
            <person name="Kumar G."/>
            <person name="Savka M.A."/>
        </authorList>
    </citation>
    <scope>NUCLEOTIDE SEQUENCE [LARGE SCALE GENOMIC DNA]</scope>
    <source>
        <strain evidence="6 7">RIT_GXS8</strain>
    </source>
</reference>
<dbReference type="SUPFAM" id="SSF51735">
    <property type="entry name" value="NAD(P)-binding Rossmann-fold domains"/>
    <property type="match status" value="1"/>
</dbReference>
<dbReference type="Pfam" id="PF00725">
    <property type="entry name" value="3HCDH"/>
    <property type="match status" value="1"/>
</dbReference>
<keyword evidence="3" id="KW-0560">Oxidoreductase</keyword>